<name>A0AAJ8BGE9_LATCA</name>
<evidence type="ECO:0000256" key="1">
    <source>
        <dbReference type="SAM" id="MobiDB-lite"/>
    </source>
</evidence>
<feature type="compositionally biased region" description="Polar residues" evidence="1">
    <location>
        <begin position="369"/>
        <end position="386"/>
    </location>
</feature>
<feature type="compositionally biased region" description="Low complexity" evidence="1">
    <location>
        <begin position="395"/>
        <end position="404"/>
    </location>
</feature>
<dbReference type="RefSeq" id="XP_050932065.1">
    <property type="nucleotide sequence ID" value="XM_051076108.1"/>
</dbReference>
<proteinExistence type="predicted"/>
<evidence type="ECO:0000313" key="2">
    <source>
        <dbReference type="Proteomes" id="UP000694890"/>
    </source>
</evidence>
<sequence>MDFTEGSRGIYRPIRVLFDTPIYERALQTCWHVGSYKSQIALVAELLRLQQKYQLSSEVTAEDMTELLLEESKSTVRVKLWEFELEDFDEDVIPLLRLVWEVNNNMKRRDVEFEARRLLNSPETIPPQFQHPKIISQAHKYAKSLTEQHQQIRSSKLLCPREVVMEVVPKVVQGFWLPPPNTSFNMPSKQLSKMAVGVTKAVEDRVSTTLPSMLLQVSFSRFIRNDVVLSIQEKVRQGYTKDVLMKMLNCFSAKVLKTISDVAAAEICVLFQPQTHTKMPPNLKPREDCTQPADVVDLAEAKTSSAVMTPPPAPPTLAITANTGLDEAEEQPVPSSELDSAVATTPAAPVSPADESPVISAVQDDLTASAESHSNSSIHNGLNNSLDEAEEEPTSSPQPDSSALSPPPAPLTFATETPANTGLDEAEEQPVLSPESAVIPPPPAPLTPSPEPPVNAANTPKTQGPTFSPEPDSTFVIAPPPPVTPPADESPAISAVQDDLIFMQQPVRVDESFTTTTEVKKTKRRRFSRFFGWLRKNICCCFLSEDTEAE</sequence>
<dbReference type="Proteomes" id="UP000694890">
    <property type="component" value="Linkage group LG15"/>
</dbReference>
<dbReference type="AlphaFoldDB" id="A0AAJ8BGE9"/>
<feature type="compositionally biased region" description="Low complexity" evidence="1">
    <location>
        <begin position="340"/>
        <end position="353"/>
    </location>
</feature>
<evidence type="ECO:0000313" key="3">
    <source>
        <dbReference type="RefSeq" id="XP_050932065.1"/>
    </source>
</evidence>
<dbReference type="PRINTS" id="PR01217">
    <property type="entry name" value="PRICHEXTENSN"/>
</dbReference>
<feature type="compositionally biased region" description="Pro residues" evidence="1">
    <location>
        <begin position="439"/>
        <end position="453"/>
    </location>
</feature>
<protein>
    <submittedName>
        <fullName evidence="3">Uncharacterized protein LOC108887413</fullName>
    </submittedName>
</protein>
<dbReference type="GeneID" id="108887413"/>
<feature type="compositionally biased region" description="Polar residues" evidence="1">
    <location>
        <begin position="456"/>
        <end position="466"/>
    </location>
</feature>
<organism evidence="2 3">
    <name type="scientific">Lates calcarifer</name>
    <name type="common">Barramundi</name>
    <name type="synonym">Holocentrus calcarifer</name>
    <dbReference type="NCBI Taxonomy" id="8187"/>
    <lineage>
        <taxon>Eukaryota</taxon>
        <taxon>Metazoa</taxon>
        <taxon>Chordata</taxon>
        <taxon>Craniata</taxon>
        <taxon>Vertebrata</taxon>
        <taxon>Euteleostomi</taxon>
        <taxon>Actinopterygii</taxon>
        <taxon>Neopterygii</taxon>
        <taxon>Teleostei</taxon>
        <taxon>Neoteleostei</taxon>
        <taxon>Acanthomorphata</taxon>
        <taxon>Carangaria</taxon>
        <taxon>Carangaria incertae sedis</taxon>
        <taxon>Centropomidae</taxon>
        <taxon>Lates</taxon>
    </lineage>
</organism>
<feature type="region of interest" description="Disordered" evidence="1">
    <location>
        <begin position="326"/>
        <end position="490"/>
    </location>
</feature>
<gene>
    <name evidence="3" type="primary">LOC108887413</name>
</gene>
<accession>A0AAJ8BGE9</accession>
<reference evidence="3" key="1">
    <citation type="submission" date="2025-08" db="UniProtKB">
        <authorList>
            <consortium name="RefSeq"/>
        </authorList>
    </citation>
    <scope>IDENTIFICATION</scope>
    <source>
        <tissue evidence="3">Brain</tissue>
    </source>
</reference>
<dbReference type="KEGG" id="lcf:108887413"/>